<dbReference type="Pfam" id="PF07282">
    <property type="entry name" value="Cas12f1-like_TNB"/>
    <property type="match status" value="1"/>
</dbReference>
<dbReference type="Pfam" id="PF01385">
    <property type="entry name" value="OrfB_IS605"/>
    <property type="match status" value="1"/>
</dbReference>
<evidence type="ECO:0000256" key="4">
    <source>
        <dbReference type="ARBA" id="ARBA00022723"/>
    </source>
</evidence>
<evidence type="ECO:0000256" key="5">
    <source>
        <dbReference type="ARBA" id="ARBA00022833"/>
    </source>
</evidence>
<dbReference type="InterPro" id="IPR010095">
    <property type="entry name" value="Cas12f1-like_TNB"/>
</dbReference>
<evidence type="ECO:0000313" key="11">
    <source>
        <dbReference type="EMBL" id="GCL40084.1"/>
    </source>
</evidence>
<organism evidence="11 12">
    <name type="scientific">Sphaerospermopsis reniformis</name>
    <dbReference type="NCBI Taxonomy" id="531300"/>
    <lineage>
        <taxon>Bacteria</taxon>
        <taxon>Bacillati</taxon>
        <taxon>Cyanobacteriota</taxon>
        <taxon>Cyanophyceae</taxon>
        <taxon>Nostocales</taxon>
        <taxon>Aphanizomenonaceae</taxon>
        <taxon>Sphaerospermopsis</taxon>
    </lineage>
</organism>
<dbReference type="NCBIfam" id="TIGR01766">
    <property type="entry name" value="IS200/IS605 family accessory protein TnpB-like domain"/>
    <property type="match status" value="1"/>
</dbReference>
<dbReference type="GO" id="GO:0003677">
    <property type="term" value="F:DNA binding"/>
    <property type="evidence" value="ECO:0007669"/>
    <property type="project" value="UniProtKB-KW"/>
</dbReference>
<proteinExistence type="inferred from homology"/>
<keyword evidence="4" id="KW-0479">Metal-binding</keyword>
<dbReference type="GO" id="GO:0046872">
    <property type="term" value="F:metal ion binding"/>
    <property type="evidence" value="ECO:0007669"/>
    <property type="project" value="UniProtKB-KW"/>
</dbReference>
<evidence type="ECO:0000256" key="2">
    <source>
        <dbReference type="ARBA" id="ARBA00011044"/>
    </source>
</evidence>
<reference evidence="12" key="1">
    <citation type="submission" date="2019-02" db="EMBL/GenBank/DDBJ databases">
        <title>Draft genome sequence of Sphaerospermopsis reniformis NIES-1949.</title>
        <authorList>
            <person name="Yamaguchi H."/>
            <person name="Suzuki S."/>
            <person name="Kawachi M."/>
        </authorList>
    </citation>
    <scope>NUCLEOTIDE SEQUENCE [LARGE SCALE GENOMIC DNA]</scope>
    <source>
        <strain evidence="12">NIES-1949</strain>
    </source>
</reference>
<keyword evidence="5" id="KW-0862">Zinc</keyword>
<comment type="similarity">
    <text evidence="1">In the C-terminal section; belongs to the transposase 35 family.</text>
</comment>
<dbReference type="PANTHER" id="PTHR30405:SF25">
    <property type="entry name" value="RNA-GUIDED DNA ENDONUCLEASE INSQ-RELATED"/>
    <property type="match status" value="1"/>
</dbReference>
<evidence type="ECO:0000259" key="9">
    <source>
        <dbReference type="Pfam" id="PF07282"/>
    </source>
</evidence>
<comment type="caution">
    <text evidence="11">The sequence shown here is derived from an EMBL/GenBank/DDBJ whole genome shotgun (WGS) entry which is preliminary data.</text>
</comment>
<dbReference type="RefSeq" id="WP_137669479.1">
    <property type="nucleotide sequence ID" value="NZ_BJCE01000407.1"/>
</dbReference>
<gene>
    <name evidence="11" type="ORF">SR1949_52180</name>
</gene>
<name>A0A480AD54_9CYAN</name>
<dbReference type="EMBL" id="BJCE01000407">
    <property type="protein sequence ID" value="GCL40084.1"/>
    <property type="molecule type" value="Genomic_DNA"/>
</dbReference>
<dbReference type="InterPro" id="IPR051399">
    <property type="entry name" value="RNA-guided_DNA_endo/Transpos"/>
</dbReference>
<dbReference type="NCBIfam" id="NF040570">
    <property type="entry name" value="guided_TnpB"/>
    <property type="match status" value="1"/>
</dbReference>
<dbReference type="InterPro" id="IPR021027">
    <property type="entry name" value="Transposase_put_HTH"/>
</dbReference>
<keyword evidence="12" id="KW-1185">Reference proteome</keyword>
<feature type="domain" description="Probable transposase IS891/IS1136/IS1341" evidence="8">
    <location>
        <begin position="162"/>
        <end position="273"/>
    </location>
</feature>
<evidence type="ECO:0000256" key="7">
    <source>
        <dbReference type="ARBA" id="ARBA00023172"/>
    </source>
</evidence>
<dbReference type="PANTHER" id="PTHR30405">
    <property type="entry name" value="TRANSPOSASE"/>
    <property type="match status" value="1"/>
</dbReference>
<sequence length="359" mass="40812">MLLSIKTQLKLNKTQEILMAKHAGIARFTYNWGLATWASLHKDGLKPNKYILKKFFNNHVKPELAWIKEKGICQKITQYAFDSLGEAFQRFFQGRSKYPNFKKKGKNDSFTIDAGGKPIPVGGISIKLPTIGWVKTYEGLPHTTCKSITISRTADSWYIAFSYEQECQPTIKNYTIVGVDLGVKELATLSTGVTFPNPKHYKQNLAKLQRLSKVYCRKASCSNNKHKAKIKLARHHARIANLRQDTLHKLTTYLCKNHAKIVVEDLNVSGMLSNHKLAQAIADCGFYEFKRQLEYKAKKFGCEIIIADRFYPSSKTCSRCGHKKENLSLSERIYCCENCGFEIDRDLNAAINLSRLAKA</sequence>
<dbReference type="GO" id="GO:0032196">
    <property type="term" value="P:transposition"/>
    <property type="evidence" value="ECO:0007669"/>
    <property type="project" value="UniProtKB-KW"/>
</dbReference>
<dbReference type="AlphaFoldDB" id="A0A480AD54"/>
<keyword evidence="7" id="KW-0233">DNA recombination</keyword>
<feature type="domain" description="Cas12f1-like TNB" evidence="9">
    <location>
        <begin position="286"/>
        <end position="353"/>
    </location>
</feature>
<comment type="similarity">
    <text evidence="2">In the N-terminal section; belongs to the transposase 2 family.</text>
</comment>
<protein>
    <submittedName>
        <fullName evidence="11">Transposase</fullName>
    </submittedName>
</protein>
<evidence type="ECO:0000313" key="12">
    <source>
        <dbReference type="Proteomes" id="UP000300142"/>
    </source>
</evidence>
<evidence type="ECO:0000259" key="8">
    <source>
        <dbReference type="Pfam" id="PF01385"/>
    </source>
</evidence>
<dbReference type="Pfam" id="PF12323">
    <property type="entry name" value="HTH_OrfB_IS605"/>
    <property type="match status" value="1"/>
</dbReference>
<feature type="domain" description="Transposase putative helix-turn-helix" evidence="10">
    <location>
        <begin position="1"/>
        <end position="44"/>
    </location>
</feature>
<keyword evidence="6" id="KW-0238">DNA-binding</keyword>
<accession>A0A480AD54</accession>
<keyword evidence="3" id="KW-0815">Transposition</keyword>
<dbReference type="GO" id="GO:0006310">
    <property type="term" value="P:DNA recombination"/>
    <property type="evidence" value="ECO:0007669"/>
    <property type="project" value="UniProtKB-KW"/>
</dbReference>
<dbReference type="InterPro" id="IPR001959">
    <property type="entry name" value="Transposase"/>
</dbReference>
<evidence type="ECO:0000256" key="6">
    <source>
        <dbReference type="ARBA" id="ARBA00023125"/>
    </source>
</evidence>
<dbReference type="Proteomes" id="UP000300142">
    <property type="component" value="Unassembled WGS sequence"/>
</dbReference>
<evidence type="ECO:0000256" key="1">
    <source>
        <dbReference type="ARBA" id="ARBA00008761"/>
    </source>
</evidence>
<evidence type="ECO:0000256" key="3">
    <source>
        <dbReference type="ARBA" id="ARBA00022578"/>
    </source>
</evidence>
<evidence type="ECO:0000259" key="10">
    <source>
        <dbReference type="Pfam" id="PF12323"/>
    </source>
</evidence>